<dbReference type="AlphaFoldDB" id="A0A3N4L9U4"/>
<evidence type="ECO:0000259" key="3">
    <source>
        <dbReference type="PROSITE" id="PS50102"/>
    </source>
</evidence>
<feature type="region of interest" description="Disordered" evidence="2">
    <location>
        <begin position="1"/>
        <end position="59"/>
    </location>
</feature>
<protein>
    <recommendedName>
        <fullName evidence="3">RRM domain-containing protein</fullName>
    </recommendedName>
</protein>
<evidence type="ECO:0000313" key="4">
    <source>
        <dbReference type="EMBL" id="RPB18252.1"/>
    </source>
</evidence>
<dbReference type="InterPro" id="IPR003954">
    <property type="entry name" value="RRM_euk-type"/>
</dbReference>
<dbReference type="Proteomes" id="UP000267821">
    <property type="component" value="Unassembled WGS sequence"/>
</dbReference>
<dbReference type="Gene3D" id="3.30.70.330">
    <property type="match status" value="2"/>
</dbReference>
<feature type="compositionally biased region" description="Polar residues" evidence="2">
    <location>
        <begin position="118"/>
        <end position="142"/>
    </location>
</feature>
<dbReference type="SUPFAM" id="SSF54928">
    <property type="entry name" value="RNA-binding domain, RBD"/>
    <property type="match status" value="2"/>
</dbReference>
<dbReference type="InParanoid" id="A0A3N4L9U4"/>
<feature type="compositionally biased region" description="Polar residues" evidence="2">
    <location>
        <begin position="26"/>
        <end position="55"/>
    </location>
</feature>
<dbReference type="InterPro" id="IPR035979">
    <property type="entry name" value="RBD_domain_sf"/>
</dbReference>
<dbReference type="Pfam" id="PF00076">
    <property type="entry name" value="RRM_1"/>
    <property type="match status" value="2"/>
</dbReference>
<feature type="region of interest" description="Disordered" evidence="2">
    <location>
        <begin position="584"/>
        <end position="628"/>
    </location>
</feature>
<dbReference type="InterPro" id="IPR050907">
    <property type="entry name" value="SRSF"/>
</dbReference>
<dbReference type="PANTHER" id="PTHR23147">
    <property type="entry name" value="SERINE/ARGININE RICH SPLICING FACTOR"/>
    <property type="match status" value="1"/>
</dbReference>
<feature type="compositionally biased region" description="Polar residues" evidence="2">
    <location>
        <begin position="1"/>
        <end position="16"/>
    </location>
</feature>
<reference evidence="4 5" key="1">
    <citation type="journal article" date="2018" name="Nat. Ecol. Evol.">
        <title>Pezizomycetes genomes reveal the molecular basis of ectomycorrhizal truffle lifestyle.</title>
        <authorList>
            <person name="Murat C."/>
            <person name="Payen T."/>
            <person name="Noel B."/>
            <person name="Kuo A."/>
            <person name="Morin E."/>
            <person name="Chen J."/>
            <person name="Kohler A."/>
            <person name="Krizsan K."/>
            <person name="Balestrini R."/>
            <person name="Da Silva C."/>
            <person name="Montanini B."/>
            <person name="Hainaut M."/>
            <person name="Levati E."/>
            <person name="Barry K.W."/>
            <person name="Belfiori B."/>
            <person name="Cichocki N."/>
            <person name="Clum A."/>
            <person name="Dockter R.B."/>
            <person name="Fauchery L."/>
            <person name="Guy J."/>
            <person name="Iotti M."/>
            <person name="Le Tacon F."/>
            <person name="Lindquist E.A."/>
            <person name="Lipzen A."/>
            <person name="Malagnac F."/>
            <person name="Mello A."/>
            <person name="Molinier V."/>
            <person name="Miyauchi S."/>
            <person name="Poulain J."/>
            <person name="Riccioni C."/>
            <person name="Rubini A."/>
            <person name="Sitrit Y."/>
            <person name="Splivallo R."/>
            <person name="Traeger S."/>
            <person name="Wang M."/>
            <person name="Zifcakova L."/>
            <person name="Wipf D."/>
            <person name="Zambonelli A."/>
            <person name="Paolocci F."/>
            <person name="Nowrousian M."/>
            <person name="Ottonello S."/>
            <person name="Baldrian P."/>
            <person name="Spatafora J.W."/>
            <person name="Henrissat B."/>
            <person name="Nagy L.G."/>
            <person name="Aury J.M."/>
            <person name="Wincker P."/>
            <person name="Grigoriev I.V."/>
            <person name="Bonfante P."/>
            <person name="Martin F.M."/>
        </authorList>
    </citation>
    <scope>NUCLEOTIDE SEQUENCE [LARGE SCALE GENOMIC DNA]</scope>
    <source>
        <strain evidence="4 5">ATCC MYA-4762</strain>
    </source>
</reference>
<name>A0A3N4L9U4_9PEZI</name>
<dbReference type="EMBL" id="ML121654">
    <property type="protein sequence ID" value="RPB18252.1"/>
    <property type="molecule type" value="Genomic_DNA"/>
</dbReference>
<accession>A0A3N4L9U4</accession>
<sequence length="628" mass="69175">MASSTSPNQAPKTPQKQKLHGEGNPENISPCPSASTSGQSFYDSTPSTPPSGSVNRNERRGKAIGPLVDSMLLDHPIYGYTRTAQVNFVNGRTPSTIITEDDDDVASQHDNDAKTPKPLQNNDMGSAESTPSEVFEVTTPSSEDLGRRGLPSACVFVANLAATRTDEELQKSLQAHFGKIGRLHVKIRRDEKGNPYSFCQFESDEDARRAIREGRGQVVDGSGRRIRCEPAKVNRTLLLAKLDNGIFDEKEGRKALFGFGQLESLDFISGKYAAARGIRNGCLVRFMYRQDAVDCHQYFRSHNLWSVEWANNAPTGSHPPVDGYNASIDPFSVFVGQLNADKITKEALLERFGKYGNIVDCNLVIKPGKFGLGKNAFAFVKYDDQFSATHAIESENNCLFLGKVIHVQRREFHDKLSRMNVYGDQYRQFHIPIDGRNMNGNTPGHPHAISFSVADVADLAARLTLNYASQGNFNARQTGLNPRAFNVTQLTERFPSDSVLQMQQNSAAPPAVIFPFYPQFLYGGHTAVPTSPRNAKIANGAQEHPSFVTGYYPHVEGHAGQTVPNPELLHPHFGTPYDGHYNSYHMPQTHYGGQSPQSQEQFNTAGYGSERYESSHNSSVASQGGIQA</sequence>
<feature type="compositionally biased region" description="Basic and acidic residues" evidence="2">
    <location>
        <begin position="106"/>
        <end position="115"/>
    </location>
</feature>
<feature type="domain" description="RRM" evidence="3">
    <location>
        <begin position="153"/>
        <end position="233"/>
    </location>
</feature>
<proteinExistence type="predicted"/>
<feature type="region of interest" description="Disordered" evidence="2">
    <location>
        <begin position="98"/>
        <end position="145"/>
    </location>
</feature>
<evidence type="ECO:0000256" key="1">
    <source>
        <dbReference type="PROSITE-ProRule" id="PRU00176"/>
    </source>
</evidence>
<dbReference type="InterPro" id="IPR012677">
    <property type="entry name" value="Nucleotide-bd_a/b_plait_sf"/>
</dbReference>
<keyword evidence="5" id="KW-1185">Reference proteome</keyword>
<feature type="compositionally biased region" description="Polar residues" evidence="2">
    <location>
        <begin position="615"/>
        <end position="628"/>
    </location>
</feature>
<evidence type="ECO:0000313" key="5">
    <source>
        <dbReference type="Proteomes" id="UP000267821"/>
    </source>
</evidence>
<dbReference type="PROSITE" id="PS50102">
    <property type="entry name" value="RRM"/>
    <property type="match status" value="2"/>
</dbReference>
<evidence type="ECO:0000256" key="2">
    <source>
        <dbReference type="SAM" id="MobiDB-lite"/>
    </source>
</evidence>
<dbReference type="SMART" id="SM00361">
    <property type="entry name" value="RRM_1"/>
    <property type="match status" value="2"/>
</dbReference>
<feature type="domain" description="RRM" evidence="3">
    <location>
        <begin position="331"/>
        <end position="412"/>
    </location>
</feature>
<organism evidence="4 5">
    <name type="scientific">Terfezia boudieri ATCC MYA-4762</name>
    <dbReference type="NCBI Taxonomy" id="1051890"/>
    <lineage>
        <taxon>Eukaryota</taxon>
        <taxon>Fungi</taxon>
        <taxon>Dikarya</taxon>
        <taxon>Ascomycota</taxon>
        <taxon>Pezizomycotina</taxon>
        <taxon>Pezizomycetes</taxon>
        <taxon>Pezizales</taxon>
        <taxon>Pezizaceae</taxon>
        <taxon>Terfezia</taxon>
    </lineage>
</organism>
<dbReference type="STRING" id="1051890.A0A3N4L9U4"/>
<keyword evidence="1" id="KW-0694">RNA-binding</keyword>
<dbReference type="SMART" id="SM00360">
    <property type="entry name" value="RRM"/>
    <property type="match status" value="2"/>
</dbReference>
<feature type="compositionally biased region" description="Polar residues" evidence="2">
    <location>
        <begin position="591"/>
        <end position="606"/>
    </location>
</feature>
<dbReference type="InterPro" id="IPR000504">
    <property type="entry name" value="RRM_dom"/>
</dbReference>
<dbReference type="OrthoDB" id="410044at2759"/>
<dbReference type="GO" id="GO:0003723">
    <property type="term" value="F:RNA binding"/>
    <property type="evidence" value="ECO:0007669"/>
    <property type="project" value="UniProtKB-UniRule"/>
</dbReference>
<gene>
    <name evidence="4" type="ORF">L211DRAFT_876529</name>
</gene>